<name>A0ABY3YQW4_9FLAO</name>
<protein>
    <submittedName>
        <fullName evidence="2">Uncharacterized protein</fullName>
    </submittedName>
</protein>
<feature type="chain" id="PRO_5045110237" evidence="1">
    <location>
        <begin position="20"/>
        <end position="120"/>
    </location>
</feature>
<evidence type="ECO:0000313" key="2">
    <source>
        <dbReference type="EMBL" id="UNY99924.1"/>
    </source>
</evidence>
<keyword evidence="3" id="KW-1185">Reference proteome</keyword>
<dbReference type="EMBL" id="CP094326">
    <property type="protein sequence ID" value="UNY99924.1"/>
    <property type="molecule type" value="Genomic_DNA"/>
</dbReference>
<feature type="signal peptide" evidence="1">
    <location>
        <begin position="1"/>
        <end position="19"/>
    </location>
</feature>
<organism evidence="2 3">
    <name type="scientific">Zhouia spongiae</name>
    <dbReference type="NCBI Taxonomy" id="2202721"/>
    <lineage>
        <taxon>Bacteria</taxon>
        <taxon>Pseudomonadati</taxon>
        <taxon>Bacteroidota</taxon>
        <taxon>Flavobacteriia</taxon>
        <taxon>Flavobacteriales</taxon>
        <taxon>Flavobacteriaceae</taxon>
        <taxon>Zhouia</taxon>
    </lineage>
</organism>
<dbReference type="Proteomes" id="UP000829476">
    <property type="component" value="Chromosome"/>
</dbReference>
<gene>
    <name evidence="2" type="ORF">MQE36_06135</name>
</gene>
<evidence type="ECO:0000256" key="1">
    <source>
        <dbReference type="SAM" id="SignalP"/>
    </source>
</evidence>
<accession>A0ABY3YQW4</accession>
<proteinExistence type="predicted"/>
<reference evidence="2 3" key="1">
    <citation type="journal article" date="2018" name="Int. J. Syst. Evol. Microbiol.">
        <title>Zhouia spongiae sp. nov., isolated from a marine sponge.</title>
        <authorList>
            <person name="Zhuang L."/>
            <person name="Lin B."/>
            <person name="Qin F."/>
            <person name="Luo L."/>
        </authorList>
    </citation>
    <scope>NUCLEOTIDE SEQUENCE [LARGE SCALE GENOMIC DNA]</scope>
    <source>
        <strain evidence="2 3">HN-Y44</strain>
    </source>
</reference>
<evidence type="ECO:0000313" key="3">
    <source>
        <dbReference type="Proteomes" id="UP000829476"/>
    </source>
</evidence>
<keyword evidence="1" id="KW-0732">Signal</keyword>
<sequence>MLKKIIIVLFLGFTAGVFAKEDKAGLQGVEVGDVYTIAEASAHEYQFINFEKRNLILKRGGTPDYQSVEGNKVKVTEVSTNKNGDVIVTLERLDGTKFYNKYKKVKANVSKAISSGELVQ</sequence>
<dbReference type="RefSeq" id="WP_242938293.1">
    <property type="nucleotide sequence ID" value="NZ_CP094326.1"/>
</dbReference>